<keyword evidence="4" id="KW-0165">Cleavage on pair of basic residues</keyword>
<evidence type="ECO:0000313" key="9">
    <source>
        <dbReference type="Proteomes" id="UP000582182"/>
    </source>
</evidence>
<dbReference type="GO" id="GO:0005576">
    <property type="term" value="C:extracellular region"/>
    <property type="evidence" value="ECO:0007669"/>
    <property type="project" value="UniProtKB-SubCell"/>
</dbReference>
<dbReference type="Proteomes" id="UP000582182">
    <property type="component" value="Unassembled WGS sequence"/>
</dbReference>
<evidence type="ECO:0000256" key="2">
    <source>
        <dbReference type="ARBA" id="ARBA00005292"/>
    </source>
</evidence>
<evidence type="ECO:0000256" key="6">
    <source>
        <dbReference type="SAM" id="MobiDB-lite"/>
    </source>
</evidence>
<dbReference type="PRINTS" id="PR01888">
    <property type="entry name" value="NROPEPTIDEBW"/>
</dbReference>
<keyword evidence="9" id="KW-1185">Reference proteome</keyword>
<feature type="non-terminal residue" evidence="8">
    <location>
        <position position="120"/>
    </location>
</feature>
<accession>A0A7L3M031</accession>
<dbReference type="GO" id="GO:0001664">
    <property type="term" value="F:G protein-coupled receptor binding"/>
    <property type="evidence" value="ECO:0007669"/>
    <property type="project" value="InterPro"/>
</dbReference>
<evidence type="ECO:0000313" key="8">
    <source>
        <dbReference type="EMBL" id="NXU59919.1"/>
    </source>
</evidence>
<protein>
    <submittedName>
        <fullName evidence="8">NPB protein</fullName>
    </submittedName>
</protein>
<dbReference type="EMBL" id="VZTY01039889">
    <property type="protein sequence ID" value="NXU59919.1"/>
    <property type="molecule type" value="Genomic_DNA"/>
</dbReference>
<dbReference type="GO" id="GO:0007186">
    <property type="term" value="P:G protein-coupled receptor signaling pathway"/>
    <property type="evidence" value="ECO:0007669"/>
    <property type="project" value="TreeGrafter"/>
</dbReference>
<evidence type="ECO:0000256" key="5">
    <source>
        <dbReference type="ARBA" id="ARBA00022729"/>
    </source>
</evidence>
<feature type="chain" id="PRO_5029582692" evidence="7">
    <location>
        <begin position="23"/>
        <end position="120"/>
    </location>
</feature>
<dbReference type="PANTHER" id="PTHR28553:SF1">
    <property type="entry name" value="NEUROPEPTIDE B"/>
    <property type="match status" value="1"/>
</dbReference>
<dbReference type="InterPro" id="IPR013298">
    <property type="entry name" value="Neuropept_B_pre"/>
</dbReference>
<gene>
    <name evidence="8" type="primary">Npb</name>
    <name evidence="8" type="ORF">TURVEL_R11963</name>
</gene>
<reference evidence="8 9" key="1">
    <citation type="submission" date="2019-09" db="EMBL/GenBank/DDBJ databases">
        <title>Bird 10,000 Genomes (B10K) Project - Family phase.</title>
        <authorList>
            <person name="Zhang G."/>
        </authorList>
    </citation>
    <scope>NUCLEOTIDE SEQUENCE [LARGE SCALE GENOMIC DNA]</scope>
    <source>
        <strain evidence="8">B10K-DU-029-46</strain>
    </source>
</reference>
<feature type="signal peptide" evidence="7">
    <location>
        <begin position="1"/>
        <end position="22"/>
    </location>
</feature>
<dbReference type="Pfam" id="PF15180">
    <property type="entry name" value="NPBW"/>
    <property type="match status" value="1"/>
</dbReference>
<evidence type="ECO:0000256" key="1">
    <source>
        <dbReference type="ARBA" id="ARBA00004613"/>
    </source>
</evidence>
<comment type="subcellular location">
    <subcellularLocation>
        <location evidence="1">Secreted</location>
    </subcellularLocation>
</comment>
<dbReference type="PRINTS" id="PR01889">
    <property type="entry name" value="PPNRPEPTIDEB"/>
</dbReference>
<evidence type="ECO:0000256" key="3">
    <source>
        <dbReference type="ARBA" id="ARBA00022525"/>
    </source>
</evidence>
<evidence type="ECO:0000256" key="7">
    <source>
        <dbReference type="SAM" id="SignalP"/>
    </source>
</evidence>
<feature type="region of interest" description="Disordered" evidence="6">
    <location>
        <begin position="44"/>
        <end position="65"/>
    </location>
</feature>
<keyword evidence="5 7" id="KW-0732">Signal</keyword>
<comment type="caution">
    <text evidence="8">The sequence shown here is derived from an EMBL/GenBank/DDBJ whole genome shotgun (WGS) entry which is preliminary data.</text>
</comment>
<sequence length="120" mass="12680">MHRVRCLGLGLLLLCLCRPAELWYRPPAGPPLYSVGRASGLLSGLRRPPHAPGSSGHPGSPRPVPCVRVRTAADTVPQVLCVTDVTPEPRSCRLLPGPSRALQCRADVTLSLDPAGCADT</sequence>
<dbReference type="OrthoDB" id="9942334at2759"/>
<organism evidence="8 9">
    <name type="scientific">Turnix velox</name>
    <name type="common">Little buttonquail</name>
    <dbReference type="NCBI Taxonomy" id="2529409"/>
    <lineage>
        <taxon>Eukaryota</taxon>
        <taxon>Metazoa</taxon>
        <taxon>Chordata</taxon>
        <taxon>Craniata</taxon>
        <taxon>Vertebrata</taxon>
        <taxon>Euteleostomi</taxon>
        <taxon>Archelosauria</taxon>
        <taxon>Archosauria</taxon>
        <taxon>Dinosauria</taxon>
        <taxon>Saurischia</taxon>
        <taxon>Theropoda</taxon>
        <taxon>Coelurosauria</taxon>
        <taxon>Aves</taxon>
        <taxon>Neognathae</taxon>
        <taxon>Neoaves</taxon>
        <taxon>Charadriiformes</taxon>
        <taxon>Turnicidae</taxon>
        <taxon>Turnix</taxon>
    </lineage>
</organism>
<feature type="non-terminal residue" evidence="8">
    <location>
        <position position="1"/>
    </location>
</feature>
<name>A0A7L3M031_9CHAR</name>
<proteinExistence type="inferred from homology"/>
<dbReference type="AlphaFoldDB" id="A0A7L3M031"/>
<dbReference type="GO" id="GO:0007631">
    <property type="term" value="P:feeding behavior"/>
    <property type="evidence" value="ECO:0007669"/>
    <property type="project" value="TreeGrafter"/>
</dbReference>
<keyword evidence="3" id="KW-0964">Secreted</keyword>
<comment type="similarity">
    <text evidence="2">Belongs to the neuropeptide B/W family.</text>
</comment>
<evidence type="ECO:0000256" key="4">
    <source>
        <dbReference type="ARBA" id="ARBA00022685"/>
    </source>
</evidence>
<dbReference type="InterPro" id="IPR013297">
    <property type="entry name" value="Neuropept_BW_pre"/>
</dbReference>
<dbReference type="PANTHER" id="PTHR28553">
    <property type="entry name" value="NEUROPEPTIDE B"/>
    <property type="match status" value="1"/>
</dbReference>